<organism evidence="2 3">
    <name type="scientific">Suillus subaureus</name>
    <dbReference type="NCBI Taxonomy" id="48587"/>
    <lineage>
        <taxon>Eukaryota</taxon>
        <taxon>Fungi</taxon>
        <taxon>Dikarya</taxon>
        <taxon>Basidiomycota</taxon>
        <taxon>Agaricomycotina</taxon>
        <taxon>Agaricomycetes</taxon>
        <taxon>Agaricomycetidae</taxon>
        <taxon>Boletales</taxon>
        <taxon>Suillineae</taxon>
        <taxon>Suillaceae</taxon>
        <taxon>Suillus</taxon>
    </lineage>
</organism>
<dbReference type="Proteomes" id="UP000807769">
    <property type="component" value="Unassembled WGS sequence"/>
</dbReference>
<comment type="caution">
    <text evidence="2">The sequence shown here is derived from an EMBL/GenBank/DDBJ whole genome shotgun (WGS) entry which is preliminary data.</text>
</comment>
<evidence type="ECO:0000256" key="1">
    <source>
        <dbReference type="SAM" id="MobiDB-lite"/>
    </source>
</evidence>
<reference evidence="2" key="1">
    <citation type="journal article" date="2020" name="New Phytol.">
        <title>Comparative genomics reveals dynamic genome evolution in host specialist ectomycorrhizal fungi.</title>
        <authorList>
            <person name="Lofgren L.A."/>
            <person name="Nguyen N.H."/>
            <person name="Vilgalys R."/>
            <person name="Ruytinx J."/>
            <person name="Liao H.L."/>
            <person name="Branco S."/>
            <person name="Kuo A."/>
            <person name="LaButti K."/>
            <person name="Lipzen A."/>
            <person name="Andreopoulos W."/>
            <person name="Pangilinan J."/>
            <person name="Riley R."/>
            <person name="Hundley H."/>
            <person name="Na H."/>
            <person name="Barry K."/>
            <person name="Grigoriev I.V."/>
            <person name="Stajich J.E."/>
            <person name="Kennedy P.G."/>
        </authorList>
    </citation>
    <scope>NUCLEOTIDE SEQUENCE</scope>
    <source>
        <strain evidence="2">MN1</strain>
    </source>
</reference>
<evidence type="ECO:0000313" key="2">
    <source>
        <dbReference type="EMBL" id="KAG1804410.1"/>
    </source>
</evidence>
<dbReference type="AlphaFoldDB" id="A0A9P7DW53"/>
<sequence>MDNHHVTIEEVKDKDGTPFSHTGHYFEPREDAGWALHEEEMKFERYRREQEEAEWDLAQWLIKNLGQTHTDEFLKLPIMRNRTNLSFHNNCSFLQRVDRLQHGPGWSCRKVTVHGNHEDENGVPLQEEVELWSRNPVECVEELISNPFFKEDMAYSPARAYADRAGLHRVIDEMWTAEWWHETQNALPKGATIAPIIILLDKTCLSQLFHHCMALLLHSLIAAGQDGVKMVCVDSLVRHVHLILAAYVANFPEQYLVSCCKENCCPKCLVAANEQGDGFDSMMHDPESMKDILERHKNSQHPPEFEENGLCAIYKPFWADMPHANIFLAFTLDLLHQLHKGVFKDHLMKWCIDIIGEEEMDKGISTVKQWTGHEHKEMQQVFISLLTGAVPSHVLVLRIHMMDMLEALQTVLGVFHANKDVLKELAIREHFNIPKLHQLIHYVQLITLFGTADGFNTELPEHLHIDFAKDTYHTSNKRNNEEQMTLWLQRQEAVFLHGTYLDWLSQQPLLADSELDSESEETVATSSTSLQVTHILAKALAYPHQTVEKLATAHGAVDFLPTLQTFLHNNLLHTTIVPGVQDWFDIYCQVVIVLLPDRWVGEGPKQWHVRARPEVVVSGHKPVCTAQFDMALISDKPQSSRLCTLDGNQSVAGVRVAQVQAIFSLPHQFSTYSRALAYIEWFTPFRPPDPSSQL</sequence>
<dbReference type="EMBL" id="JABBWG010000058">
    <property type="protein sequence ID" value="KAG1804410.1"/>
    <property type="molecule type" value="Genomic_DNA"/>
</dbReference>
<proteinExistence type="predicted"/>
<dbReference type="RefSeq" id="XP_041186922.1">
    <property type="nucleotide sequence ID" value="XM_041338749.1"/>
</dbReference>
<accession>A0A9P7DW53</accession>
<feature type="region of interest" description="Disordered" evidence="1">
    <location>
        <begin position="1"/>
        <end position="25"/>
    </location>
</feature>
<dbReference type="InterPro" id="IPR041078">
    <property type="entry name" value="Plavaka"/>
</dbReference>
<evidence type="ECO:0000313" key="3">
    <source>
        <dbReference type="Proteomes" id="UP000807769"/>
    </source>
</evidence>
<protein>
    <submittedName>
        <fullName evidence="2">Uncharacterized protein</fullName>
    </submittedName>
</protein>
<feature type="compositionally biased region" description="Basic and acidic residues" evidence="1">
    <location>
        <begin position="1"/>
        <end position="16"/>
    </location>
</feature>
<name>A0A9P7DW53_9AGAM</name>
<dbReference type="GeneID" id="64632765"/>
<keyword evidence="3" id="KW-1185">Reference proteome</keyword>
<dbReference type="Pfam" id="PF18759">
    <property type="entry name" value="Plavaka"/>
    <property type="match status" value="1"/>
</dbReference>
<dbReference type="OrthoDB" id="2634299at2759"/>
<gene>
    <name evidence="2" type="ORF">BJ212DRAFT_1449765</name>
</gene>